<feature type="domain" description="Carrier" evidence="1">
    <location>
        <begin position="3"/>
        <end position="85"/>
    </location>
</feature>
<dbReference type="KEGG" id="aaci:ASQ49_12170"/>
<dbReference type="Proteomes" id="UP000178666">
    <property type="component" value="Chromosome"/>
</dbReference>
<gene>
    <name evidence="3" type="ORF">A8L58_03170</name>
    <name evidence="2" type="ORF">AXH35_01705</name>
</gene>
<dbReference type="SUPFAM" id="SSF47336">
    <property type="entry name" value="ACP-like"/>
    <property type="match status" value="1"/>
</dbReference>
<dbReference type="GeneID" id="88085762"/>
<dbReference type="InterPro" id="IPR009081">
    <property type="entry name" value="PP-bd_ACP"/>
</dbReference>
<dbReference type="AlphaFoldDB" id="A0A142KE42"/>
<name>A0A142KE42_9ACTN</name>
<dbReference type="OrthoDB" id="2625323at2"/>
<dbReference type="Gene3D" id="1.10.1200.10">
    <property type="entry name" value="ACP-like"/>
    <property type="match status" value="1"/>
</dbReference>
<dbReference type="EMBL" id="CP015970">
    <property type="protein sequence ID" value="AOZ45874.1"/>
    <property type="molecule type" value="Genomic_DNA"/>
</dbReference>
<evidence type="ECO:0000313" key="3">
    <source>
        <dbReference type="EMBL" id="AOZ45874.1"/>
    </source>
</evidence>
<evidence type="ECO:0000313" key="4">
    <source>
        <dbReference type="Proteomes" id="UP000075221"/>
    </source>
</evidence>
<keyword evidence="5" id="KW-1185">Reference proteome</keyword>
<dbReference type="InterPro" id="IPR036736">
    <property type="entry name" value="ACP-like_sf"/>
</dbReference>
<organism evidence="2 4">
    <name type="scientific">Acidipropionibacterium acidipropionici</name>
    <dbReference type="NCBI Taxonomy" id="1748"/>
    <lineage>
        <taxon>Bacteria</taxon>
        <taxon>Bacillati</taxon>
        <taxon>Actinomycetota</taxon>
        <taxon>Actinomycetes</taxon>
        <taxon>Propionibacteriales</taxon>
        <taxon>Propionibacteriaceae</taxon>
        <taxon>Acidipropionibacterium</taxon>
    </lineage>
</organism>
<accession>A0A142KE42</accession>
<sequence>MSTSATGVHDRVREFVLDSLLLGDASRMPSDSESLLESGVIDSTGILELIEFIEEAFGVHVADDETVPENLDGIDRVAAYVTRKQA</sequence>
<evidence type="ECO:0000313" key="5">
    <source>
        <dbReference type="Proteomes" id="UP000178666"/>
    </source>
</evidence>
<protein>
    <submittedName>
        <fullName evidence="2">Acyl carrier protein</fullName>
    </submittedName>
</protein>
<dbReference type="RefSeq" id="WP_028700590.1">
    <property type="nucleotide sequence ID" value="NZ_CP013126.1"/>
</dbReference>
<dbReference type="Proteomes" id="UP000075221">
    <property type="component" value="Chromosome"/>
</dbReference>
<evidence type="ECO:0000259" key="1">
    <source>
        <dbReference type="PROSITE" id="PS50075"/>
    </source>
</evidence>
<proteinExistence type="predicted"/>
<dbReference type="EMBL" id="CP014352">
    <property type="protein sequence ID" value="AMS04380.1"/>
    <property type="molecule type" value="Genomic_DNA"/>
</dbReference>
<reference evidence="3 5" key="1">
    <citation type="journal article" date="2016" name="Plant Dis.">
        <title>Improved production of propionic acid using genome shuffling.</title>
        <authorList>
            <person name="Luna-Flores C.H."/>
            <person name="Palfreyman R.W."/>
            <person name="Kromer J.O."/>
            <person name="Nielsen L.K."/>
            <person name="Marcellin E."/>
        </authorList>
    </citation>
    <scope>NUCLEOTIDE SEQUENCE [LARGE SCALE GENOMIC DNA]</scope>
    <source>
        <strain evidence="3 5">F3E8</strain>
    </source>
</reference>
<evidence type="ECO:0000313" key="2">
    <source>
        <dbReference type="EMBL" id="AMS04380.1"/>
    </source>
</evidence>
<dbReference type="PROSITE" id="PS50075">
    <property type="entry name" value="CARRIER"/>
    <property type="match status" value="1"/>
</dbReference>
<reference evidence="2 4" key="2">
    <citation type="submission" date="2016-02" db="EMBL/GenBank/DDBJ databases">
        <title>Complete Genome Sequence of Propionibacterium acidipropionici ATCC 55737.</title>
        <authorList>
            <person name="Luna Flores C.H."/>
            <person name="Nielsen L.K."/>
            <person name="Marcellin E."/>
        </authorList>
    </citation>
    <scope>NUCLEOTIDE SEQUENCE [LARGE SCALE GENOMIC DNA]</scope>
    <source>
        <strain evidence="2 4">ATCC 55737</strain>
    </source>
</reference>